<comment type="caution">
    <text evidence="2">The sequence shown here is derived from an EMBL/GenBank/DDBJ whole genome shotgun (WGS) entry which is preliminary data.</text>
</comment>
<protein>
    <submittedName>
        <fullName evidence="2">Uncharacterized protein</fullName>
    </submittedName>
</protein>
<dbReference type="EMBL" id="JAQIZZ010000008">
    <property type="protein sequence ID" value="KAJ5525691.1"/>
    <property type="molecule type" value="Genomic_DNA"/>
</dbReference>
<feature type="compositionally biased region" description="Basic and acidic residues" evidence="1">
    <location>
        <begin position="45"/>
        <end position="74"/>
    </location>
</feature>
<keyword evidence="3" id="KW-1185">Reference proteome</keyword>
<proteinExistence type="predicted"/>
<organism evidence="2 3">
    <name type="scientific">Penicillium frequentans</name>
    <dbReference type="NCBI Taxonomy" id="3151616"/>
    <lineage>
        <taxon>Eukaryota</taxon>
        <taxon>Fungi</taxon>
        <taxon>Dikarya</taxon>
        <taxon>Ascomycota</taxon>
        <taxon>Pezizomycotina</taxon>
        <taxon>Eurotiomycetes</taxon>
        <taxon>Eurotiomycetidae</taxon>
        <taxon>Eurotiales</taxon>
        <taxon>Aspergillaceae</taxon>
        <taxon>Penicillium</taxon>
    </lineage>
</organism>
<feature type="region of interest" description="Disordered" evidence="1">
    <location>
        <begin position="1"/>
        <end position="74"/>
    </location>
</feature>
<accession>A0AAD6CLY5</accession>
<name>A0AAD6CLY5_9EURO</name>
<dbReference type="AlphaFoldDB" id="A0AAD6CLY5"/>
<reference evidence="2 3" key="1">
    <citation type="journal article" date="2023" name="IMA Fungus">
        <title>Comparative genomic study of the Penicillium genus elucidates a diverse pangenome and 15 lateral gene transfer events.</title>
        <authorList>
            <person name="Petersen C."/>
            <person name="Sorensen T."/>
            <person name="Nielsen M.R."/>
            <person name="Sondergaard T.E."/>
            <person name="Sorensen J.L."/>
            <person name="Fitzpatrick D.A."/>
            <person name="Frisvad J.C."/>
            <person name="Nielsen K.L."/>
        </authorList>
    </citation>
    <scope>NUCLEOTIDE SEQUENCE [LARGE SCALE GENOMIC DNA]</scope>
    <source>
        <strain evidence="2 3">IBT 35679</strain>
    </source>
</reference>
<dbReference type="Proteomes" id="UP001220324">
    <property type="component" value="Unassembled WGS sequence"/>
</dbReference>
<gene>
    <name evidence="2" type="ORF">N7494_012341</name>
</gene>
<sequence>MRDGRVRPTTSHRLHPFYYGEPEPQPAPPRGLTPMNVQAHRTRIRSREVSERKQVGDAESLFHVEQRQREEEEM</sequence>
<evidence type="ECO:0000313" key="2">
    <source>
        <dbReference type="EMBL" id="KAJ5525691.1"/>
    </source>
</evidence>
<evidence type="ECO:0000256" key="1">
    <source>
        <dbReference type="SAM" id="MobiDB-lite"/>
    </source>
</evidence>
<evidence type="ECO:0000313" key="3">
    <source>
        <dbReference type="Proteomes" id="UP001220324"/>
    </source>
</evidence>